<protein>
    <submittedName>
        <fullName evidence="2">Amidohydrolase</fullName>
    </submittedName>
</protein>
<dbReference type="AlphaFoldDB" id="A0A220MDN4"/>
<dbReference type="GO" id="GO:0016810">
    <property type="term" value="F:hydrolase activity, acting on carbon-nitrogen (but not peptide) bonds"/>
    <property type="evidence" value="ECO:0007669"/>
    <property type="project" value="InterPro"/>
</dbReference>
<keyword evidence="2" id="KW-0378">Hydrolase</keyword>
<proteinExistence type="predicted"/>
<dbReference type="PANTHER" id="PTHR43135">
    <property type="entry name" value="ALPHA-D-RIBOSE 1-METHYLPHOSPHONATE 5-TRIPHOSPHATE DIPHOSPHATASE"/>
    <property type="match status" value="1"/>
</dbReference>
<dbReference type="InterPro" id="IPR051781">
    <property type="entry name" value="Metallo-dep_Hydrolase"/>
</dbReference>
<dbReference type="PANTHER" id="PTHR43135:SF3">
    <property type="entry name" value="ALPHA-D-RIBOSE 1-METHYLPHOSPHONATE 5-TRIPHOSPHATE DIPHOSPHATASE"/>
    <property type="match status" value="1"/>
</dbReference>
<dbReference type="EMBL" id="CP018145">
    <property type="protein sequence ID" value="ASJ53137.1"/>
    <property type="molecule type" value="Genomic_DNA"/>
</dbReference>
<dbReference type="SUPFAM" id="SSF51556">
    <property type="entry name" value="Metallo-dependent hydrolases"/>
    <property type="match status" value="1"/>
</dbReference>
<feature type="domain" description="Amidohydrolase-related" evidence="1">
    <location>
        <begin position="57"/>
        <end position="402"/>
    </location>
</feature>
<name>A0A220MDN4_9BACL</name>
<organism evidence="2 3">
    <name type="scientific">Brevibacillus formosus</name>
    <dbReference type="NCBI Taxonomy" id="54913"/>
    <lineage>
        <taxon>Bacteria</taxon>
        <taxon>Bacillati</taxon>
        <taxon>Bacillota</taxon>
        <taxon>Bacilli</taxon>
        <taxon>Bacillales</taxon>
        <taxon>Paenibacillaceae</taxon>
        <taxon>Brevibacillus</taxon>
    </lineage>
</organism>
<gene>
    <name evidence="2" type="ORF">BP422_05995</name>
</gene>
<evidence type="ECO:0000259" key="1">
    <source>
        <dbReference type="Pfam" id="PF01979"/>
    </source>
</evidence>
<evidence type="ECO:0000313" key="2">
    <source>
        <dbReference type="EMBL" id="ASJ53137.1"/>
    </source>
</evidence>
<dbReference type="InterPro" id="IPR032466">
    <property type="entry name" value="Metal_Hydrolase"/>
</dbReference>
<reference evidence="2 3" key="1">
    <citation type="submission" date="2016-11" db="EMBL/GenBank/DDBJ databases">
        <authorList>
            <person name="Jaros S."/>
            <person name="Januszkiewicz K."/>
            <person name="Wedrychowicz H."/>
        </authorList>
    </citation>
    <scope>NUCLEOTIDE SEQUENCE [LARGE SCALE GENOMIC DNA]</scope>
    <source>
        <strain evidence="2 3">NF2</strain>
    </source>
</reference>
<dbReference type="InterPro" id="IPR011059">
    <property type="entry name" value="Metal-dep_hydrolase_composite"/>
</dbReference>
<dbReference type="InterPro" id="IPR006680">
    <property type="entry name" value="Amidohydro-rel"/>
</dbReference>
<dbReference type="Gene3D" id="3.20.20.140">
    <property type="entry name" value="Metal-dependent hydrolases"/>
    <property type="match status" value="1"/>
</dbReference>
<dbReference type="Pfam" id="PF01979">
    <property type="entry name" value="Amidohydro_1"/>
    <property type="match status" value="1"/>
</dbReference>
<dbReference type="SUPFAM" id="SSF51338">
    <property type="entry name" value="Composite domain of metallo-dependent hydrolases"/>
    <property type="match status" value="1"/>
</dbReference>
<dbReference type="KEGG" id="bfm:BP422_05995"/>
<dbReference type="RefSeq" id="WP_088906982.1">
    <property type="nucleotide sequence ID" value="NZ_CP018145.1"/>
</dbReference>
<dbReference type="Gene3D" id="2.30.40.10">
    <property type="entry name" value="Urease, subunit C, domain 1"/>
    <property type="match status" value="1"/>
</dbReference>
<dbReference type="InterPro" id="IPR057744">
    <property type="entry name" value="OTAase-like"/>
</dbReference>
<accession>A0A220MDN4</accession>
<evidence type="ECO:0000313" key="3">
    <source>
        <dbReference type="Proteomes" id="UP000197781"/>
    </source>
</evidence>
<dbReference type="CDD" id="cd01299">
    <property type="entry name" value="Met_dep_hydrolase_A"/>
    <property type="match status" value="1"/>
</dbReference>
<sequence length="406" mass="44585">MKWLIADRVIIGDGEHVIEQGAVGIDERGKIVAVGTESELTNSISEGEVKRYSGCSILPGLIDLHVHIGYWWSKPDSAEYRNNDGLVALLATANLKEALSLGVTTIRDVAAPDGLCSTLKLAAKNKFIVSPRLFQVNQGIIMTGGHGWQLEGALREANGPWEVRTAVREQVRAGADWIKLMTSHRTPTPEFTQEELNAAVDESHRLGRKCCVHASLQPAIQMAIDAGFDTIEHATFMTVEQAEQMKEKGLVWVPTMITFFQIADYYKHIWNEQQQANQGILSEGIIEQGAFFIESEKAYRENFAQLLNTGVKIATGTDIVLEGYPITPVAEEIKLMVELGMEPIRAIQAATQNAAEVLDQGSKIGTLAPGYLADLLVVKGDPLQEIEALKQVEEVFLEGVTVYSKC</sequence>
<dbReference type="Proteomes" id="UP000197781">
    <property type="component" value="Chromosome"/>
</dbReference>